<dbReference type="Pfam" id="PF00512">
    <property type="entry name" value="HisKA"/>
    <property type="match status" value="1"/>
</dbReference>
<dbReference type="SMART" id="SM00388">
    <property type="entry name" value="HisKA"/>
    <property type="match status" value="1"/>
</dbReference>
<dbReference type="SMART" id="SM00387">
    <property type="entry name" value="HATPase_c"/>
    <property type="match status" value="1"/>
</dbReference>
<keyword evidence="4" id="KW-0597">Phosphoprotein</keyword>
<evidence type="ECO:0000256" key="3">
    <source>
        <dbReference type="ARBA" id="ARBA00012438"/>
    </source>
</evidence>
<keyword evidence="6 11" id="KW-0812">Transmembrane</keyword>
<dbReference type="EMBL" id="CP092362">
    <property type="protein sequence ID" value="ULN39232.1"/>
    <property type="molecule type" value="Genomic_DNA"/>
</dbReference>
<comment type="subcellular location">
    <subcellularLocation>
        <location evidence="2">Cell membrane</location>
    </subcellularLocation>
</comment>
<evidence type="ECO:0000259" key="13">
    <source>
        <dbReference type="PROSITE" id="PS50885"/>
    </source>
</evidence>
<evidence type="ECO:0000256" key="8">
    <source>
        <dbReference type="ARBA" id="ARBA00022989"/>
    </source>
</evidence>
<keyword evidence="7 14" id="KW-0418">Kinase</keyword>
<dbReference type="EC" id="2.7.13.3" evidence="3"/>
<keyword evidence="9" id="KW-0902">Two-component regulatory system</keyword>
<reference evidence="14" key="1">
    <citation type="submission" date="2022-08" db="EMBL/GenBank/DDBJ databases">
        <title>Whole genome sequencing of non-tuberculosis mycobacteria type-strains.</title>
        <authorList>
            <person name="Igarashi Y."/>
            <person name="Osugi A."/>
            <person name="Mitarai S."/>
        </authorList>
    </citation>
    <scope>NUCLEOTIDE SEQUENCE</scope>
    <source>
        <strain evidence="14">JCM 16369</strain>
    </source>
</reference>
<dbReference type="SUPFAM" id="SSF55874">
    <property type="entry name" value="ATPase domain of HSP90 chaperone/DNA topoisomerase II/histidine kinase"/>
    <property type="match status" value="1"/>
</dbReference>
<dbReference type="Gene3D" id="1.10.287.130">
    <property type="match status" value="1"/>
</dbReference>
<comment type="catalytic activity">
    <reaction evidence="1">
        <text>ATP + protein L-histidine = ADP + protein N-phospho-L-histidine.</text>
        <dbReference type="EC" id="2.7.13.3"/>
    </reaction>
</comment>
<evidence type="ECO:0000259" key="12">
    <source>
        <dbReference type="PROSITE" id="PS50109"/>
    </source>
</evidence>
<protein>
    <recommendedName>
        <fullName evidence="3">histidine kinase</fullName>
        <ecNumber evidence="3">2.7.13.3</ecNumber>
    </recommendedName>
</protein>
<keyword evidence="8 11" id="KW-1133">Transmembrane helix</keyword>
<dbReference type="InterPro" id="IPR036890">
    <property type="entry name" value="HATPase_C_sf"/>
</dbReference>
<evidence type="ECO:0000313" key="15">
    <source>
        <dbReference type="Proteomes" id="UP001055337"/>
    </source>
</evidence>
<keyword evidence="15" id="KW-1185">Reference proteome</keyword>
<dbReference type="InterPro" id="IPR036097">
    <property type="entry name" value="HisK_dim/P_sf"/>
</dbReference>
<sequence>MTAGLIRPEASGATVPRLAERASRRGEPGVVFRLRHPSALSLQIRLVAAQVVLLALVCVGIGVGTLTAMHRFLLEQLDGQVIDAAARSSLLYSLGPPPLMPDTLRIVPSGAFFLNAPGQSAGTLGALVSDGEVLDGAVITDSGTLKPLSEKARRDVSSELFASPTSINVDGLGTYRVLSSRAANGRVIVTGLPTKALDQTQLSLLGMLAVIAAVALAAAVVVGLLVLRRQLAPLAAVAVTAQRVADSDLDHGEVSMPTPLALTDSPTQYTEVGRLRAAFDRMLQRIGDAMAARHASETRVRQFVADASHELRTPLAAIRGYTELVQRQQNEFSDNVVHALGRIDAEAKRMSSLVEDMLLLARLDAGRPIDAVPVDLSQLAIDVVSDAHAAGRDHRWELRLPDEPVVVVGDGERLHQVLANLLANARVHTPAGTVVTTTLTHEERGSVVIEVTDNGPGIPADRQPEIFGRFVRGDSSRSRLAGSTGLGLAIVAAVVNAHGGSVQVRSTPGATTLTVILPPEPDRDGSSKAQ</sequence>
<dbReference type="Gene3D" id="3.30.565.10">
    <property type="entry name" value="Histidine kinase-like ATPase, C-terminal domain"/>
    <property type="match status" value="1"/>
</dbReference>
<evidence type="ECO:0000256" key="6">
    <source>
        <dbReference type="ARBA" id="ARBA00022692"/>
    </source>
</evidence>
<proteinExistence type="predicted"/>
<dbReference type="GO" id="GO:0016301">
    <property type="term" value="F:kinase activity"/>
    <property type="evidence" value="ECO:0007669"/>
    <property type="project" value="UniProtKB-KW"/>
</dbReference>
<evidence type="ECO:0000256" key="11">
    <source>
        <dbReference type="SAM" id="Phobius"/>
    </source>
</evidence>
<dbReference type="CDD" id="cd00075">
    <property type="entry name" value="HATPase"/>
    <property type="match status" value="1"/>
</dbReference>
<evidence type="ECO:0000256" key="10">
    <source>
        <dbReference type="ARBA" id="ARBA00023136"/>
    </source>
</evidence>
<dbReference type="SMART" id="SM00304">
    <property type="entry name" value="HAMP"/>
    <property type="match status" value="1"/>
</dbReference>
<dbReference type="PRINTS" id="PR00344">
    <property type="entry name" value="BCTRLSENSOR"/>
</dbReference>
<keyword evidence="10 11" id="KW-0472">Membrane</keyword>
<feature type="domain" description="HAMP" evidence="13">
    <location>
        <begin position="228"/>
        <end position="291"/>
    </location>
</feature>
<dbReference type="RefSeq" id="WP_240176209.1">
    <property type="nucleotide sequence ID" value="NZ_CP092362.2"/>
</dbReference>
<feature type="domain" description="Histidine kinase" evidence="12">
    <location>
        <begin position="306"/>
        <end position="521"/>
    </location>
</feature>
<keyword evidence="5" id="KW-0808">Transferase</keyword>
<evidence type="ECO:0000256" key="4">
    <source>
        <dbReference type="ARBA" id="ARBA00022553"/>
    </source>
</evidence>
<dbReference type="InterPro" id="IPR004358">
    <property type="entry name" value="Sig_transdc_His_kin-like_C"/>
</dbReference>
<dbReference type="InterPro" id="IPR003660">
    <property type="entry name" value="HAMP_dom"/>
</dbReference>
<dbReference type="InterPro" id="IPR003594">
    <property type="entry name" value="HATPase_dom"/>
</dbReference>
<dbReference type="PANTHER" id="PTHR45436:SF5">
    <property type="entry name" value="SENSOR HISTIDINE KINASE TRCS"/>
    <property type="match status" value="1"/>
</dbReference>
<dbReference type="Gene3D" id="6.10.340.10">
    <property type="match status" value="1"/>
</dbReference>
<dbReference type="InterPro" id="IPR050428">
    <property type="entry name" value="TCS_sensor_his_kinase"/>
</dbReference>
<evidence type="ECO:0000256" key="1">
    <source>
        <dbReference type="ARBA" id="ARBA00000085"/>
    </source>
</evidence>
<dbReference type="SUPFAM" id="SSF47384">
    <property type="entry name" value="Homodimeric domain of signal transducing histidine kinase"/>
    <property type="match status" value="1"/>
</dbReference>
<dbReference type="Pfam" id="PF02518">
    <property type="entry name" value="HATPase_c"/>
    <property type="match status" value="1"/>
</dbReference>
<accession>A0ABY3TEW3</accession>
<evidence type="ECO:0000256" key="9">
    <source>
        <dbReference type="ARBA" id="ARBA00023012"/>
    </source>
</evidence>
<evidence type="ECO:0000256" key="2">
    <source>
        <dbReference type="ARBA" id="ARBA00004236"/>
    </source>
</evidence>
<gene>
    <name evidence="14" type="ORF">MI149_15750</name>
</gene>
<feature type="transmembrane region" description="Helical" evidence="11">
    <location>
        <begin position="204"/>
        <end position="227"/>
    </location>
</feature>
<dbReference type="InterPro" id="IPR003661">
    <property type="entry name" value="HisK_dim/P_dom"/>
</dbReference>
<dbReference type="PANTHER" id="PTHR45436">
    <property type="entry name" value="SENSOR HISTIDINE KINASE YKOH"/>
    <property type="match status" value="1"/>
</dbReference>
<dbReference type="PROSITE" id="PS50109">
    <property type="entry name" value="HIS_KIN"/>
    <property type="match status" value="1"/>
</dbReference>
<dbReference type="PROSITE" id="PS50885">
    <property type="entry name" value="HAMP"/>
    <property type="match status" value="1"/>
</dbReference>
<dbReference type="CDD" id="cd00082">
    <property type="entry name" value="HisKA"/>
    <property type="match status" value="1"/>
</dbReference>
<feature type="transmembrane region" description="Helical" evidence="11">
    <location>
        <begin position="42"/>
        <end position="66"/>
    </location>
</feature>
<name>A0ABY3TEW3_9MYCO</name>
<dbReference type="InterPro" id="IPR005467">
    <property type="entry name" value="His_kinase_dom"/>
</dbReference>
<evidence type="ECO:0000256" key="5">
    <source>
        <dbReference type="ARBA" id="ARBA00022679"/>
    </source>
</evidence>
<evidence type="ECO:0000313" key="14">
    <source>
        <dbReference type="EMBL" id="ULN39232.1"/>
    </source>
</evidence>
<organism evidence="14 15">
    <name type="scientific">Mycolicibacterium crocinum</name>
    <dbReference type="NCBI Taxonomy" id="388459"/>
    <lineage>
        <taxon>Bacteria</taxon>
        <taxon>Bacillati</taxon>
        <taxon>Actinomycetota</taxon>
        <taxon>Actinomycetes</taxon>
        <taxon>Mycobacteriales</taxon>
        <taxon>Mycobacteriaceae</taxon>
        <taxon>Mycolicibacterium</taxon>
    </lineage>
</organism>
<dbReference type="Proteomes" id="UP001055337">
    <property type="component" value="Chromosome"/>
</dbReference>
<evidence type="ECO:0000256" key="7">
    <source>
        <dbReference type="ARBA" id="ARBA00022777"/>
    </source>
</evidence>